<evidence type="ECO:0000313" key="11">
    <source>
        <dbReference type="EMBL" id="KAK9709316.1"/>
    </source>
</evidence>
<keyword evidence="8" id="KW-0175">Coiled coil</keyword>
<evidence type="ECO:0000256" key="9">
    <source>
        <dbReference type="SAM" id="MobiDB-lite"/>
    </source>
</evidence>
<dbReference type="PROSITE" id="PS50067">
    <property type="entry name" value="KINESIN_MOTOR_2"/>
    <property type="match status" value="1"/>
</dbReference>
<feature type="domain" description="Kinesin motor" evidence="10">
    <location>
        <begin position="268"/>
        <end position="601"/>
    </location>
</feature>
<dbReference type="Gene3D" id="3.40.850.10">
    <property type="entry name" value="Kinesin motor domain"/>
    <property type="match status" value="1"/>
</dbReference>
<sequence>MVGPTNYKNSFDVTIPNGSSDSTSDLPAGAHLRATTSGNSVEHLCEHAALPREYTNELSELQSLLVNRAVESKSASRVNCDQLKFSDFEELRKQVERRTGNQLSPNGSIATIPDSSLQVEISRIKMKSEEQSKKYSKEIEQLRSQHESHLNALHQEYETLEQGKYAIAAELDDAQVKIKDYGHEVVHLESTVTAQSQSLSQLQIQQSIDKQQIEEATKTLETKLKDLALLSSQLCEAKSHISQMEAKLRFEETTRRKLHNTIQELKGNIRVFCRMRPLLGPEQMDDPLQLSFTNEDEMELIQNQESANRSKTIIKSYPFSFDKIFKPDATQSEVFEEISQLVQSALDGYPVCIFAYGQTGSGKTFTMEGPEQPDSETVGIIPRAVLQIYSTVKSLKQKGWEYVMEGQFLEIYNDTIHDLLGNGDFNKKHDIKHFPNGKTVVTDLTTVIIDSPEKMTAVMKRAGQNRAVASTHCNDRSSRSHSVFMLKLSGRNEISGETSQGVLNLIDLAGSERLSLSGSTGDRLRETQAINKSLSCLGDVIYSLANREAHVPYRNSKLTFLLQNSLGGNSKTLMFVNISSCNAHFQETLCSLRFATKVNSCHIGVAKRITK</sequence>
<dbReference type="Pfam" id="PF00225">
    <property type="entry name" value="Kinesin"/>
    <property type="match status" value="1"/>
</dbReference>
<keyword evidence="4 6" id="KW-0067">ATP-binding</keyword>
<dbReference type="PANTHER" id="PTHR47972">
    <property type="entry name" value="KINESIN-LIKE PROTEIN KLP-3"/>
    <property type="match status" value="1"/>
</dbReference>
<dbReference type="SUPFAM" id="SSF52540">
    <property type="entry name" value="P-loop containing nucleoside triphosphate hydrolases"/>
    <property type="match status" value="1"/>
</dbReference>
<dbReference type="InterPro" id="IPR001752">
    <property type="entry name" value="Kinesin_motor_dom"/>
</dbReference>
<dbReference type="InterPro" id="IPR019821">
    <property type="entry name" value="Kinesin_motor_CS"/>
</dbReference>
<dbReference type="InterPro" id="IPR027640">
    <property type="entry name" value="Kinesin-like_fam"/>
</dbReference>
<dbReference type="EMBL" id="JASJQH010007417">
    <property type="protein sequence ID" value="KAK9709316.1"/>
    <property type="molecule type" value="Genomic_DNA"/>
</dbReference>
<dbReference type="CDD" id="cd01366">
    <property type="entry name" value="KISc_C_terminal"/>
    <property type="match status" value="1"/>
</dbReference>
<name>A0ABR2VXJ9_9FUNG</name>
<evidence type="ECO:0000256" key="5">
    <source>
        <dbReference type="ARBA" id="ARBA00023175"/>
    </source>
</evidence>
<proteinExistence type="inferred from homology"/>
<evidence type="ECO:0000256" key="2">
    <source>
        <dbReference type="ARBA" id="ARBA00022701"/>
    </source>
</evidence>
<feature type="region of interest" description="Disordered" evidence="9">
    <location>
        <begin position="1"/>
        <end position="29"/>
    </location>
</feature>
<evidence type="ECO:0000313" key="12">
    <source>
        <dbReference type="Proteomes" id="UP001479436"/>
    </source>
</evidence>
<evidence type="ECO:0000259" key="10">
    <source>
        <dbReference type="PROSITE" id="PS50067"/>
    </source>
</evidence>
<dbReference type="PROSITE" id="PS00411">
    <property type="entry name" value="KINESIN_MOTOR_1"/>
    <property type="match status" value="1"/>
</dbReference>
<dbReference type="InterPro" id="IPR027417">
    <property type="entry name" value="P-loop_NTPase"/>
</dbReference>
<protein>
    <recommendedName>
        <fullName evidence="7">Kinesin-like protein</fullName>
    </recommendedName>
</protein>
<evidence type="ECO:0000256" key="6">
    <source>
        <dbReference type="PROSITE-ProRule" id="PRU00283"/>
    </source>
</evidence>
<keyword evidence="3 6" id="KW-0547">Nucleotide-binding</keyword>
<evidence type="ECO:0000256" key="4">
    <source>
        <dbReference type="ARBA" id="ARBA00022840"/>
    </source>
</evidence>
<gene>
    <name evidence="11" type="primary">KAR3_3</name>
    <name evidence="11" type="ORF">K7432_009111</name>
</gene>
<evidence type="ECO:0000256" key="3">
    <source>
        <dbReference type="ARBA" id="ARBA00022741"/>
    </source>
</evidence>
<feature type="coiled-coil region" evidence="8">
    <location>
        <begin position="125"/>
        <end position="152"/>
    </location>
</feature>
<evidence type="ECO:0000256" key="1">
    <source>
        <dbReference type="ARBA" id="ARBA00010899"/>
    </source>
</evidence>
<dbReference type="PANTHER" id="PTHR47972:SF45">
    <property type="entry name" value="PROTEIN CLARET SEGREGATIONAL"/>
    <property type="match status" value="1"/>
</dbReference>
<evidence type="ECO:0000256" key="8">
    <source>
        <dbReference type="SAM" id="Coils"/>
    </source>
</evidence>
<dbReference type="Proteomes" id="UP001479436">
    <property type="component" value="Unassembled WGS sequence"/>
</dbReference>
<feature type="compositionally biased region" description="Polar residues" evidence="9">
    <location>
        <begin position="1"/>
        <end position="25"/>
    </location>
</feature>
<dbReference type="InterPro" id="IPR036961">
    <property type="entry name" value="Kinesin_motor_dom_sf"/>
</dbReference>
<organism evidence="11 12">
    <name type="scientific">Basidiobolus ranarum</name>
    <dbReference type="NCBI Taxonomy" id="34480"/>
    <lineage>
        <taxon>Eukaryota</taxon>
        <taxon>Fungi</taxon>
        <taxon>Fungi incertae sedis</taxon>
        <taxon>Zoopagomycota</taxon>
        <taxon>Entomophthoromycotina</taxon>
        <taxon>Basidiobolomycetes</taxon>
        <taxon>Basidiobolales</taxon>
        <taxon>Basidiobolaceae</taxon>
        <taxon>Basidiobolus</taxon>
    </lineage>
</organism>
<comment type="caution">
    <text evidence="11">The sequence shown here is derived from an EMBL/GenBank/DDBJ whole genome shotgun (WGS) entry which is preliminary data.</text>
</comment>
<keyword evidence="2 7" id="KW-0493">Microtubule</keyword>
<dbReference type="PRINTS" id="PR00380">
    <property type="entry name" value="KINESINHEAVY"/>
</dbReference>
<keyword evidence="5 6" id="KW-0505">Motor protein</keyword>
<reference evidence="11 12" key="1">
    <citation type="submission" date="2023-04" db="EMBL/GenBank/DDBJ databases">
        <title>Genome of Basidiobolus ranarum AG-B5.</title>
        <authorList>
            <person name="Stajich J.E."/>
            <person name="Carter-House D."/>
            <person name="Gryganskyi A."/>
        </authorList>
    </citation>
    <scope>NUCLEOTIDE SEQUENCE [LARGE SCALE GENOMIC DNA]</scope>
    <source>
        <strain evidence="11 12">AG-B5</strain>
    </source>
</reference>
<feature type="binding site" evidence="6">
    <location>
        <begin position="357"/>
        <end position="364"/>
    </location>
    <ligand>
        <name>ATP</name>
        <dbReference type="ChEBI" id="CHEBI:30616"/>
    </ligand>
</feature>
<accession>A0ABR2VXJ9</accession>
<comment type="similarity">
    <text evidence="1">Belongs to the TRAFAC class myosin-kinesin ATPase superfamily. Kinesin family. KIN-14 subfamily.</text>
</comment>
<dbReference type="SMART" id="SM00129">
    <property type="entry name" value="KISc"/>
    <property type="match status" value="1"/>
</dbReference>
<evidence type="ECO:0000256" key="7">
    <source>
        <dbReference type="RuleBase" id="RU000394"/>
    </source>
</evidence>
<keyword evidence="12" id="KW-1185">Reference proteome</keyword>